<organism evidence="1 2">
    <name type="scientific">Mytilus coruscus</name>
    <name type="common">Sea mussel</name>
    <dbReference type="NCBI Taxonomy" id="42192"/>
    <lineage>
        <taxon>Eukaryota</taxon>
        <taxon>Metazoa</taxon>
        <taxon>Spiralia</taxon>
        <taxon>Lophotrochozoa</taxon>
        <taxon>Mollusca</taxon>
        <taxon>Bivalvia</taxon>
        <taxon>Autobranchia</taxon>
        <taxon>Pteriomorphia</taxon>
        <taxon>Mytilida</taxon>
        <taxon>Mytiloidea</taxon>
        <taxon>Mytilidae</taxon>
        <taxon>Mytilinae</taxon>
        <taxon>Mytilus</taxon>
    </lineage>
</organism>
<proteinExistence type="predicted"/>
<name>A0A6J8CA97_MYTCO</name>
<dbReference type="AlphaFoldDB" id="A0A6J8CA97"/>
<reference evidence="1 2" key="1">
    <citation type="submission" date="2020-06" db="EMBL/GenBank/DDBJ databases">
        <authorList>
            <person name="Li R."/>
            <person name="Bekaert M."/>
        </authorList>
    </citation>
    <scope>NUCLEOTIDE SEQUENCE [LARGE SCALE GENOMIC DNA]</scope>
    <source>
        <strain evidence="2">wild</strain>
    </source>
</reference>
<sequence length="228" mass="25926">MACERKQFYNQIVESGKSTNFYKLIRRGLSNTILKPQCFMNEGQLIFDLANQSKGFARFYEDLAVPKQLEQFDSDYQESTQFNLELIRKIVLESKDTFSPITPEEVKSAILKLNNNESSDEYGICAEHLKLASSTIFNVLSVLFNAIIEHCYIPLQFLSGIITPIIKKGKDAADFGSYRGKTVSYTIGKVFEHVILIRIELRLPFDQSSLQFGFTKNISILLAALLIN</sequence>
<protein>
    <recommendedName>
        <fullName evidence="3">Reverse transcriptase domain-containing protein</fullName>
    </recommendedName>
</protein>
<gene>
    <name evidence="1" type="ORF">MCOR_27385</name>
</gene>
<dbReference type="PANTHER" id="PTHR19446">
    <property type="entry name" value="REVERSE TRANSCRIPTASES"/>
    <property type="match status" value="1"/>
</dbReference>
<evidence type="ECO:0000313" key="1">
    <source>
        <dbReference type="EMBL" id="CAC5392451.1"/>
    </source>
</evidence>
<dbReference type="EMBL" id="CACVKT020004984">
    <property type="protein sequence ID" value="CAC5392451.1"/>
    <property type="molecule type" value="Genomic_DNA"/>
</dbReference>
<evidence type="ECO:0000313" key="2">
    <source>
        <dbReference type="Proteomes" id="UP000507470"/>
    </source>
</evidence>
<dbReference type="OrthoDB" id="6048154at2759"/>
<keyword evidence="2" id="KW-1185">Reference proteome</keyword>
<accession>A0A6J8CA97</accession>
<evidence type="ECO:0008006" key="3">
    <source>
        <dbReference type="Google" id="ProtNLM"/>
    </source>
</evidence>
<dbReference type="Proteomes" id="UP000507470">
    <property type="component" value="Unassembled WGS sequence"/>
</dbReference>